<keyword evidence="3 5" id="KW-0808">Transferase</keyword>
<dbReference type="Pfam" id="PF04564">
    <property type="entry name" value="U-box"/>
    <property type="match status" value="1"/>
</dbReference>
<comment type="function">
    <text evidence="5">Functions as an E3 ubiquitin ligase.</text>
</comment>
<dbReference type="Gene3D" id="1.25.10.10">
    <property type="entry name" value="Leucine-rich Repeat Variant"/>
    <property type="match status" value="1"/>
</dbReference>
<dbReference type="CDD" id="cd16664">
    <property type="entry name" value="RING-Ubox_PUB"/>
    <property type="match status" value="1"/>
</dbReference>
<comment type="pathway">
    <text evidence="2 5">Protein modification; protein ubiquitination.</text>
</comment>
<dbReference type="KEGG" id="zju:107414064"/>
<dbReference type="SMART" id="SM00504">
    <property type="entry name" value="Ubox"/>
    <property type="match status" value="1"/>
</dbReference>
<evidence type="ECO:0000259" key="6">
    <source>
        <dbReference type="PROSITE" id="PS51698"/>
    </source>
</evidence>
<dbReference type="RefSeq" id="XP_015877647.4">
    <property type="nucleotide sequence ID" value="XM_016022161.4"/>
</dbReference>
<reference evidence="8" key="2">
    <citation type="submission" date="2025-08" db="UniProtKB">
        <authorList>
            <consortium name="RefSeq"/>
        </authorList>
    </citation>
    <scope>IDENTIFICATION</scope>
    <source>
        <tissue evidence="8">Seedling</tissue>
    </source>
</reference>
<protein>
    <recommendedName>
        <fullName evidence="5 6">U-box domain-containing protein</fullName>
        <ecNumber evidence="5">2.3.2.27</ecNumber>
    </recommendedName>
    <alternativeName>
        <fullName evidence="5">RING-type E3 ubiquitin transferase PUB</fullName>
    </alternativeName>
</protein>
<dbReference type="InterPro" id="IPR045185">
    <property type="entry name" value="PUB22/23/24-like"/>
</dbReference>
<dbReference type="UniPathway" id="UPA00143"/>
<keyword evidence="7" id="KW-1185">Reference proteome</keyword>
<reference evidence="7" key="1">
    <citation type="submission" date="2025-05" db="UniProtKB">
        <authorList>
            <consortium name="RefSeq"/>
        </authorList>
    </citation>
    <scope>NUCLEOTIDE SEQUENCE [LARGE SCALE GENOMIC DNA]</scope>
</reference>
<comment type="catalytic activity">
    <reaction evidence="1 5">
        <text>S-ubiquitinyl-[E2 ubiquitin-conjugating enzyme]-L-cysteine + [acceptor protein]-L-lysine = [E2 ubiquitin-conjugating enzyme]-L-cysteine + N(6)-ubiquitinyl-[acceptor protein]-L-lysine.</text>
        <dbReference type="EC" id="2.3.2.27"/>
    </reaction>
</comment>
<dbReference type="SUPFAM" id="SSF57850">
    <property type="entry name" value="RING/U-box"/>
    <property type="match status" value="1"/>
</dbReference>
<keyword evidence="4 5" id="KW-0833">Ubl conjugation pathway</keyword>
<dbReference type="InterPro" id="IPR003613">
    <property type="entry name" value="Ubox_domain"/>
</dbReference>
<dbReference type="InterPro" id="IPR058678">
    <property type="entry name" value="ARM_PUB"/>
</dbReference>
<feature type="domain" description="U-box" evidence="6">
    <location>
        <begin position="29"/>
        <end position="103"/>
    </location>
</feature>
<sequence length="444" mass="50005">MVFGWRRRKTSPHGNKKKKLRELAKMEFAIPDHFLCPISLDLMKDPVTLSSGITYDRESIEKWLEAGNFTCPVTNQVLGSFDQIPNHSLRKMIQEWCSQNQTHGVQRIPTPKIPVMAMEVSEILFSVSASTGRLDSKGCLESVQKIQKWAGESERNRKCIVMNGTANVLASAFDRFAKESFEKNASLCEEILSALNWMFPFDKETQWYLGSETSLNCMVWFLRNSTDLSAKQNSILTMEEVLSSGDHKYAEELAKIDGAKEILVEFIRKQVSPTITKASLMSIFYMASSSSSSLSEKIKFEFVEMGLVSLLVENLVDSEMGMAEKALGVMDELCGCEKGRRKAYENALTIPVLVKKLLRVSEVATGFSVSAIWKLCKFASREEERALVEALQVGCFQKLLLILQVGCGDETKEKATELLKLLNPYRAGLECIETVDFKNLKRSF</sequence>
<accession>A0A6P3ZHH5</accession>
<proteinExistence type="predicted"/>
<dbReference type="PROSITE" id="PS51698">
    <property type="entry name" value="U_BOX"/>
    <property type="match status" value="1"/>
</dbReference>
<dbReference type="GO" id="GO:0061630">
    <property type="term" value="F:ubiquitin protein ligase activity"/>
    <property type="evidence" value="ECO:0007669"/>
    <property type="project" value="UniProtKB-UniRule"/>
</dbReference>
<dbReference type="Gene3D" id="3.30.40.10">
    <property type="entry name" value="Zinc/RING finger domain, C3HC4 (zinc finger)"/>
    <property type="match status" value="1"/>
</dbReference>
<dbReference type="InParanoid" id="A0A6P3ZHH5"/>
<dbReference type="InterPro" id="IPR011989">
    <property type="entry name" value="ARM-like"/>
</dbReference>
<dbReference type="AlphaFoldDB" id="A0A6P3ZHH5"/>
<name>A0A6P3ZHH5_ZIZJJ</name>
<dbReference type="PANTHER" id="PTHR22849:SF119">
    <property type="entry name" value="U-BOX DOMAIN-CONTAINING PROTEIN"/>
    <property type="match status" value="1"/>
</dbReference>
<evidence type="ECO:0000256" key="4">
    <source>
        <dbReference type="ARBA" id="ARBA00022786"/>
    </source>
</evidence>
<evidence type="ECO:0000256" key="1">
    <source>
        <dbReference type="ARBA" id="ARBA00000900"/>
    </source>
</evidence>
<dbReference type="EC" id="2.3.2.27" evidence="5"/>
<gene>
    <name evidence="8" type="primary">LOC107414064</name>
</gene>
<dbReference type="InterPro" id="IPR045210">
    <property type="entry name" value="RING-Ubox_PUB"/>
</dbReference>
<evidence type="ECO:0000256" key="3">
    <source>
        <dbReference type="ARBA" id="ARBA00022679"/>
    </source>
</evidence>
<dbReference type="GeneID" id="107414064"/>
<evidence type="ECO:0000256" key="2">
    <source>
        <dbReference type="ARBA" id="ARBA00004906"/>
    </source>
</evidence>
<dbReference type="GO" id="GO:0016567">
    <property type="term" value="P:protein ubiquitination"/>
    <property type="evidence" value="ECO:0007669"/>
    <property type="project" value="UniProtKB-UniRule"/>
</dbReference>
<evidence type="ECO:0000313" key="7">
    <source>
        <dbReference type="Proteomes" id="UP001652623"/>
    </source>
</evidence>
<dbReference type="SUPFAM" id="SSF48371">
    <property type="entry name" value="ARM repeat"/>
    <property type="match status" value="1"/>
</dbReference>
<dbReference type="InterPro" id="IPR013083">
    <property type="entry name" value="Znf_RING/FYVE/PHD"/>
</dbReference>
<dbReference type="PANTHER" id="PTHR22849">
    <property type="entry name" value="WDSAM1 PROTEIN"/>
    <property type="match status" value="1"/>
</dbReference>
<dbReference type="Pfam" id="PF25598">
    <property type="entry name" value="ARM_PUB"/>
    <property type="match status" value="1"/>
</dbReference>
<evidence type="ECO:0000256" key="5">
    <source>
        <dbReference type="RuleBase" id="RU369093"/>
    </source>
</evidence>
<dbReference type="Proteomes" id="UP001652623">
    <property type="component" value="Chromosome 2"/>
</dbReference>
<organism evidence="7 8">
    <name type="scientific">Ziziphus jujuba</name>
    <name type="common">Chinese jujube</name>
    <name type="synonym">Ziziphus sativa</name>
    <dbReference type="NCBI Taxonomy" id="326968"/>
    <lineage>
        <taxon>Eukaryota</taxon>
        <taxon>Viridiplantae</taxon>
        <taxon>Streptophyta</taxon>
        <taxon>Embryophyta</taxon>
        <taxon>Tracheophyta</taxon>
        <taxon>Spermatophyta</taxon>
        <taxon>Magnoliopsida</taxon>
        <taxon>eudicotyledons</taxon>
        <taxon>Gunneridae</taxon>
        <taxon>Pentapetalae</taxon>
        <taxon>rosids</taxon>
        <taxon>fabids</taxon>
        <taxon>Rosales</taxon>
        <taxon>Rhamnaceae</taxon>
        <taxon>Paliureae</taxon>
        <taxon>Ziziphus</taxon>
    </lineage>
</organism>
<dbReference type="InterPro" id="IPR016024">
    <property type="entry name" value="ARM-type_fold"/>
</dbReference>
<evidence type="ECO:0000313" key="8">
    <source>
        <dbReference type="RefSeq" id="XP_015877647.4"/>
    </source>
</evidence>